<dbReference type="EMBL" id="SSXH01000921">
    <property type="protein sequence ID" value="THJ34830.1"/>
    <property type="molecule type" value="Genomic_DNA"/>
</dbReference>
<organism evidence="1 2">
    <name type="scientific">Candidatus Frankia alpina</name>
    <dbReference type="NCBI Taxonomy" id="2699483"/>
    <lineage>
        <taxon>Bacteria</taxon>
        <taxon>Bacillati</taxon>
        <taxon>Actinomycetota</taxon>
        <taxon>Actinomycetes</taxon>
        <taxon>Frankiales</taxon>
        <taxon>Frankiaceae</taxon>
        <taxon>Frankia</taxon>
    </lineage>
</organism>
<evidence type="ECO:0008006" key="3">
    <source>
        <dbReference type="Google" id="ProtNLM"/>
    </source>
</evidence>
<reference evidence="1 2" key="1">
    <citation type="submission" date="2019-04" db="EMBL/GenBank/DDBJ databases">
        <title>Draft genome sequences for three unisolated Alnus-infective Frankia Sp+ strains, AgTrS, AiOr and AvVan, the first sequenced Frankia strains able to sporulate in-planta.</title>
        <authorList>
            <person name="Bethencourt L."/>
            <person name="Vautrin F."/>
            <person name="Taib N."/>
            <person name="Dubost A."/>
            <person name="Castro-Garcia L."/>
            <person name="Imbaud O."/>
            <person name="Abrouk D."/>
            <person name="Fournier P."/>
            <person name="Briolay J."/>
            <person name="Nguyen A."/>
            <person name="Normand P."/>
            <person name="Fernandez M.P."/>
            <person name="Brochier-Armanet C."/>
            <person name="Herrera-Belaroussi A."/>
        </authorList>
    </citation>
    <scope>NUCLEOTIDE SEQUENCE [LARGE SCALE GENOMIC DNA]</scope>
    <source>
        <strain evidence="1 2">AvVan</strain>
    </source>
</reference>
<dbReference type="AlphaFoldDB" id="A0A4S5BQP3"/>
<evidence type="ECO:0000313" key="2">
    <source>
        <dbReference type="Proteomes" id="UP000305282"/>
    </source>
</evidence>
<evidence type="ECO:0000313" key="1">
    <source>
        <dbReference type="EMBL" id="THJ34830.1"/>
    </source>
</evidence>
<name>A0A4S5BQP3_9ACTN</name>
<protein>
    <recommendedName>
        <fullName evidence="3">DNA-binding protein</fullName>
    </recommendedName>
</protein>
<sequence length="71" mass="8154">MSQPDDPYDLVGVAEIAVALAVGRAHADVISRYRGFPEPVVVRDRIRLWCRRDVEVWLDTNRPGWRIPPKT</sequence>
<dbReference type="OrthoDB" id="3218140at2"/>
<dbReference type="RefSeq" id="WP_136449603.1">
    <property type="nucleotide sequence ID" value="NZ_SSXH01000921.1"/>
</dbReference>
<dbReference type="Proteomes" id="UP000305282">
    <property type="component" value="Unassembled WGS sequence"/>
</dbReference>
<comment type="caution">
    <text evidence="1">The sequence shown here is derived from an EMBL/GenBank/DDBJ whole genome shotgun (WGS) entry which is preliminary data.</text>
</comment>
<keyword evidence="2" id="KW-1185">Reference proteome</keyword>
<gene>
    <name evidence="1" type="ORF">E7Y31_22045</name>
</gene>
<accession>A0A4S5BQP3</accession>
<proteinExistence type="predicted"/>